<dbReference type="Proteomes" id="UP000198226">
    <property type="component" value="Chromosome I"/>
</dbReference>
<dbReference type="InterPro" id="IPR009081">
    <property type="entry name" value="PP-bd_ACP"/>
</dbReference>
<gene>
    <name evidence="1" type="ORF">GA0070623_3104</name>
</gene>
<dbReference type="AlphaFoldDB" id="A0A120F9R1"/>
<evidence type="ECO:0000313" key="1">
    <source>
        <dbReference type="EMBL" id="SCG65086.1"/>
    </source>
</evidence>
<dbReference type="SUPFAM" id="SSF47336">
    <property type="entry name" value="ACP-like"/>
    <property type="match status" value="1"/>
</dbReference>
<evidence type="ECO:0000313" key="2">
    <source>
        <dbReference type="Proteomes" id="UP000198226"/>
    </source>
</evidence>
<dbReference type="InterPro" id="IPR036736">
    <property type="entry name" value="ACP-like_sf"/>
</dbReference>
<accession>A0A120F9R1</accession>
<name>A0A120F9R1_9ACTN</name>
<dbReference type="PROSITE" id="PS50075">
    <property type="entry name" value="CARRIER"/>
    <property type="match status" value="1"/>
</dbReference>
<dbReference type="EMBL" id="LT607752">
    <property type="protein sequence ID" value="SCG65086.1"/>
    <property type="molecule type" value="Genomic_DNA"/>
</dbReference>
<sequence>MLAEDLVVEVITDLLDLPGETIAADTPLTAVDGWDSVNALRVLVYLEREVGRPLDYERFAAVATVGELAELVGADAGSRR</sequence>
<protein>
    <submittedName>
        <fullName evidence="1">Acyl carrier protein</fullName>
    </submittedName>
</protein>
<keyword evidence="2" id="KW-1185">Reference proteome</keyword>
<reference evidence="2" key="1">
    <citation type="submission" date="2016-06" db="EMBL/GenBank/DDBJ databases">
        <authorList>
            <person name="Varghese N."/>
            <person name="Submissions Spin"/>
        </authorList>
    </citation>
    <scope>NUCLEOTIDE SEQUENCE [LARGE SCALE GENOMIC DNA]</scope>
    <source>
        <strain evidence="2">DSM 44983</strain>
    </source>
</reference>
<dbReference type="Pfam" id="PF00550">
    <property type="entry name" value="PP-binding"/>
    <property type="match status" value="1"/>
</dbReference>
<proteinExistence type="predicted"/>
<dbReference type="Gene3D" id="1.10.1200.10">
    <property type="entry name" value="ACP-like"/>
    <property type="match status" value="1"/>
</dbReference>
<organism evidence="1 2">
    <name type="scientific">Micromonospora rifamycinica</name>
    <dbReference type="NCBI Taxonomy" id="291594"/>
    <lineage>
        <taxon>Bacteria</taxon>
        <taxon>Bacillati</taxon>
        <taxon>Actinomycetota</taxon>
        <taxon>Actinomycetes</taxon>
        <taxon>Micromonosporales</taxon>
        <taxon>Micromonosporaceae</taxon>
        <taxon>Micromonospora</taxon>
    </lineage>
</organism>
<dbReference type="OrthoDB" id="9811033at2"/>